<reference evidence="2" key="1">
    <citation type="submission" date="2022-12" db="EMBL/GenBank/DDBJ databases">
        <authorList>
            <person name="Webb A."/>
        </authorList>
    </citation>
    <scope>NUCLEOTIDE SEQUENCE</scope>
    <source>
        <strain evidence="2">Pd1</strain>
    </source>
</reference>
<dbReference type="Gene3D" id="2.100.10.30">
    <property type="entry name" value="Jacalin-like lectin domain"/>
    <property type="match status" value="1"/>
</dbReference>
<keyword evidence="3" id="KW-1185">Reference proteome</keyword>
<evidence type="ECO:0000313" key="2">
    <source>
        <dbReference type="EMBL" id="CAI5710870.1"/>
    </source>
</evidence>
<evidence type="ECO:0000313" key="3">
    <source>
        <dbReference type="Proteomes" id="UP001162029"/>
    </source>
</evidence>
<accession>A0AAV0SZD8</accession>
<organism evidence="2 3">
    <name type="scientific">Peronospora destructor</name>
    <dbReference type="NCBI Taxonomy" id="86335"/>
    <lineage>
        <taxon>Eukaryota</taxon>
        <taxon>Sar</taxon>
        <taxon>Stramenopiles</taxon>
        <taxon>Oomycota</taxon>
        <taxon>Peronosporomycetes</taxon>
        <taxon>Peronosporales</taxon>
        <taxon>Peronosporaceae</taxon>
        <taxon>Peronospora</taxon>
    </lineage>
</organism>
<proteinExistence type="predicted"/>
<dbReference type="InterPro" id="IPR001229">
    <property type="entry name" value="Jacalin-like_lectin_dom"/>
</dbReference>
<dbReference type="Pfam" id="PF01419">
    <property type="entry name" value="Jacalin"/>
    <property type="match status" value="1"/>
</dbReference>
<dbReference type="InterPro" id="IPR036404">
    <property type="entry name" value="Jacalin-like_lectin_dom_sf"/>
</dbReference>
<dbReference type="Proteomes" id="UP001162029">
    <property type="component" value="Unassembled WGS sequence"/>
</dbReference>
<dbReference type="AlphaFoldDB" id="A0AAV0SZD8"/>
<sequence>MMSDKSTVTAPKGFQLAGFFGKDGQEIDALGAVWAYIDLVTLAPTPTPVLPPIAVKDSPNAAAQADIAGSLSEVKTKTNERAVQLTRYHVWNDRRFRHDSTDLRITVRVSAPKEMTFTHGGTGGTENTLTLEPGEYITTMEAHWDKKETFFKWSHAHLLLELGYEQRKNSLWRNDDGPKRDR</sequence>
<gene>
    <name evidence="2" type="ORF">PDE001_LOCUS520</name>
</gene>
<feature type="domain" description="Jacalin-type lectin" evidence="1">
    <location>
        <begin position="1"/>
        <end position="36"/>
    </location>
</feature>
<dbReference type="PROSITE" id="PS51752">
    <property type="entry name" value="JACALIN_LECTIN"/>
    <property type="match status" value="1"/>
</dbReference>
<evidence type="ECO:0000259" key="1">
    <source>
        <dbReference type="PROSITE" id="PS51752"/>
    </source>
</evidence>
<dbReference type="EMBL" id="CANTFM010000087">
    <property type="protein sequence ID" value="CAI5710870.1"/>
    <property type="molecule type" value="Genomic_DNA"/>
</dbReference>
<protein>
    <recommendedName>
        <fullName evidence="1">Jacalin-type lectin domain-containing protein</fullName>
    </recommendedName>
</protein>
<name>A0AAV0SZD8_9STRA</name>
<comment type="caution">
    <text evidence="2">The sequence shown here is derived from an EMBL/GenBank/DDBJ whole genome shotgun (WGS) entry which is preliminary data.</text>
</comment>